<dbReference type="InterPro" id="IPR020057">
    <property type="entry name" value="Ribosomal_bL25_b-dom"/>
</dbReference>
<dbReference type="Pfam" id="PF01386">
    <property type="entry name" value="Ribosomal_L25p"/>
    <property type="match status" value="1"/>
</dbReference>
<evidence type="ECO:0000256" key="1">
    <source>
        <dbReference type="ARBA" id="ARBA00022730"/>
    </source>
</evidence>
<dbReference type="PANTHER" id="PTHR33284:SF1">
    <property type="entry name" value="RIBOSOMAL PROTEIN L25_GLN-TRNA SYNTHETASE, ANTI-CODON-BINDING DOMAIN-CONTAINING PROTEIN"/>
    <property type="match status" value="1"/>
</dbReference>
<dbReference type="InterPro" id="IPR029751">
    <property type="entry name" value="Ribosomal_L25_dom"/>
</dbReference>
<sequence>MATNITRISGLPRTEFGKGASRRLRRDWRIPAVLYGSFHEPIHVSFELLEFQGIVRNHGANAILEVEIDGEDNLCMIKAVDQNVLTLDIDHADLFSVKRGETVEVDVPVVAEGEAAPGTQVVQDADTVTIEADVLSIPEEITFSIEGKLIGDQITAGDLKMPGNTSLVSDADTLIVNIIEPEVAPEPEETDDAVTTEDDAKSEESTESAE</sequence>
<evidence type="ECO:0000259" key="8">
    <source>
        <dbReference type="Pfam" id="PF14693"/>
    </source>
</evidence>
<name>X5DS35_9CORY</name>
<dbReference type="InterPro" id="IPR037121">
    <property type="entry name" value="Ribosomal_bL25_C"/>
</dbReference>
<feature type="region of interest" description="Disordered" evidence="6">
    <location>
        <begin position="181"/>
        <end position="210"/>
    </location>
</feature>
<dbReference type="SUPFAM" id="SSF50715">
    <property type="entry name" value="Ribosomal protein L25-like"/>
    <property type="match status" value="1"/>
</dbReference>
<dbReference type="RefSeq" id="WP_038546965.1">
    <property type="nucleotide sequence ID" value="NZ_CP006842.1"/>
</dbReference>
<dbReference type="Pfam" id="PF14693">
    <property type="entry name" value="Ribosomal_TL5_C"/>
    <property type="match status" value="1"/>
</dbReference>
<dbReference type="Proteomes" id="UP000023703">
    <property type="component" value="Chromosome"/>
</dbReference>
<reference evidence="9 10" key="1">
    <citation type="journal article" date="2015" name="Int. J. Syst. Evol. Microbiol.">
        <title>Revisiting Corynebacterium glyciniphilum (ex Kubota et al., 1972) sp. nov., nom. rev., isolated from putrefied banana.</title>
        <authorList>
            <person name="Al-Dilaimi A."/>
            <person name="Bednarz H."/>
            <person name="Lomker A."/>
            <person name="Niehaus K."/>
            <person name="Kalinowski J."/>
            <person name="Ruckert C."/>
        </authorList>
    </citation>
    <scope>NUCLEOTIDE SEQUENCE [LARGE SCALE GENOMIC DNA]</scope>
    <source>
        <strain evidence="9">AJ 3170</strain>
    </source>
</reference>
<dbReference type="eggNOG" id="COG1825">
    <property type="taxonomic scope" value="Bacteria"/>
</dbReference>
<evidence type="ECO:0000256" key="3">
    <source>
        <dbReference type="ARBA" id="ARBA00022980"/>
    </source>
</evidence>
<dbReference type="InterPro" id="IPR020930">
    <property type="entry name" value="Ribosomal_uL5_bac-type"/>
</dbReference>
<proteinExistence type="inferred from homology"/>
<dbReference type="STRING" id="1404245.CGLY_05095"/>
<dbReference type="OrthoDB" id="5242980at2"/>
<evidence type="ECO:0000259" key="7">
    <source>
        <dbReference type="Pfam" id="PF01386"/>
    </source>
</evidence>
<comment type="subunit">
    <text evidence="5">Part of the 50S ribosomal subunit; part of the 5S rRNA/L5/L18/L25 subcomplex. Contacts the 5S rRNA. Binds to the 5S rRNA independently of L5 and L18.</text>
</comment>
<dbReference type="HOGENOM" id="CLU_075939_1_0_11"/>
<gene>
    <name evidence="5 9" type="primary">rplY</name>
    <name evidence="5" type="synonym">ctc</name>
    <name evidence="9" type="ORF">CGLY_05095</name>
</gene>
<dbReference type="AlphaFoldDB" id="X5DS35"/>
<comment type="function">
    <text evidence="5">This is one of the proteins that binds to the 5S RNA in the ribosome where it forms part of the central protuberance.</text>
</comment>
<keyword evidence="1 5" id="KW-0699">rRNA-binding</keyword>
<dbReference type="GO" id="GO:0006412">
    <property type="term" value="P:translation"/>
    <property type="evidence" value="ECO:0007669"/>
    <property type="project" value="UniProtKB-UniRule"/>
</dbReference>
<keyword evidence="10" id="KW-1185">Reference proteome</keyword>
<evidence type="ECO:0000313" key="10">
    <source>
        <dbReference type="Proteomes" id="UP000023703"/>
    </source>
</evidence>
<dbReference type="NCBIfam" id="TIGR00731">
    <property type="entry name" value="bL25_bact_ctc"/>
    <property type="match status" value="1"/>
</dbReference>
<dbReference type="HAMAP" id="MF_01334">
    <property type="entry name" value="Ribosomal_bL25_CTC"/>
    <property type="match status" value="1"/>
</dbReference>
<dbReference type="InterPro" id="IPR020056">
    <property type="entry name" value="Rbsml_bL25/Gln-tRNA_synth_N"/>
</dbReference>
<dbReference type="GO" id="GO:0003735">
    <property type="term" value="F:structural constituent of ribosome"/>
    <property type="evidence" value="ECO:0007669"/>
    <property type="project" value="InterPro"/>
</dbReference>
<dbReference type="Gene3D" id="2.170.120.20">
    <property type="entry name" value="Ribosomal protein L25, beta domain"/>
    <property type="match status" value="1"/>
</dbReference>
<keyword evidence="4 5" id="KW-0687">Ribonucleoprotein</keyword>
<feature type="domain" description="Large ribosomal subunit protein bL25 L25" evidence="7">
    <location>
        <begin position="12"/>
        <end position="94"/>
    </location>
</feature>
<organism evidence="9 10">
    <name type="scientific">Corynebacterium glyciniphilum AJ 3170</name>
    <dbReference type="NCBI Taxonomy" id="1404245"/>
    <lineage>
        <taxon>Bacteria</taxon>
        <taxon>Bacillati</taxon>
        <taxon>Actinomycetota</taxon>
        <taxon>Actinomycetes</taxon>
        <taxon>Mycobacteriales</taxon>
        <taxon>Corynebacteriaceae</taxon>
        <taxon>Corynebacterium</taxon>
    </lineage>
</organism>
<protein>
    <recommendedName>
        <fullName evidence="5">Large ribosomal subunit protein bL25</fullName>
    </recommendedName>
    <alternativeName>
        <fullName evidence="5">General stress protein CTC</fullName>
    </alternativeName>
</protein>
<evidence type="ECO:0000256" key="4">
    <source>
        <dbReference type="ARBA" id="ARBA00023274"/>
    </source>
</evidence>
<accession>X5DS35</accession>
<dbReference type="InterPro" id="IPR011035">
    <property type="entry name" value="Ribosomal_bL25/Gln-tRNA_synth"/>
</dbReference>
<dbReference type="NCBIfam" id="NF004131">
    <property type="entry name" value="PRK05618.2-1"/>
    <property type="match status" value="1"/>
</dbReference>
<keyword evidence="3 5" id="KW-0689">Ribosomal protein</keyword>
<evidence type="ECO:0000256" key="5">
    <source>
        <dbReference type="HAMAP-Rule" id="MF_01334"/>
    </source>
</evidence>
<dbReference type="Gene3D" id="2.40.240.10">
    <property type="entry name" value="Ribosomal Protein L25, Chain P"/>
    <property type="match status" value="1"/>
</dbReference>
<keyword evidence="2 5" id="KW-0694">RNA-binding</keyword>
<dbReference type="CDD" id="cd00495">
    <property type="entry name" value="Ribosomal_L25_TL5_CTC"/>
    <property type="match status" value="1"/>
</dbReference>
<evidence type="ECO:0000256" key="2">
    <source>
        <dbReference type="ARBA" id="ARBA00022884"/>
    </source>
</evidence>
<dbReference type="PANTHER" id="PTHR33284">
    <property type="entry name" value="RIBOSOMAL PROTEIN L25/GLN-TRNA SYNTHETASE, ANTI-CODON-BINDING DOMAIN-CONTAINING PROTEIN"/>
    <property type="match status" value="1"/>
</dbReference>
<dbReference type="EMBL" id="CP006842">
    <property type="protein sequence ID" value="AHW63467.1"/>
    <property type="molecule type" value="Genomic_DNA"/>
</dbReference>
<dbReference type="KEGG" id="cgy:CGLY_05095"/>
<dbReference type="GO" id="GO:0022625">
    <property type="term" value="C:cytosolic large ribosomal subunit"/>
    <property type="evidence" value="ECO:0007669"/>
    <property type="project" value="TreeGrafter"/>
</dbReference>
<evidence type="ECO:0000313" key="9">
    <source>
        <dbReference type="EMBL" id="AHW63467.1"/>
    </source>
</evidence>
<feature type="compositionally biased region" description="Acidic residues" evidence="6">
    <location>
        <begin position="183"/>
        <end position="197"/>
    </location>
</feature>
<evidence type="ECO:0000256" key="6">
    <source>
        <dbReference type="SAM" id="MobiDB-lite"/>
    </source>
</evidence>
<comment type="similarity">
    <text evidence="5">Belongs to the bacterial ribosomal protein bL25 family. CTC subfamily.</text>
</comment>
<dbReference type="InterPro" id="IPR001021">
    <property type="entry name" value="Ribosomal_bL25_long"/>
</dbReference>
<dbReference type="GO" id="GO:0008097">
    <property type="term" value="F:5S rRNA binding"/>
    <property type="evidence" value="ECO:0007669"/>
    <property type="project" value="InterPro"/>
</dbReference>
<feature type="domain" description="Large ribosomal subunit protein bL25 beta" evidence="8">
    <location>
        <begin position="103"/>
        <end position="181"/>
    </location>
</feature>